<gene>
    <name evidence="2" type="ORF">NE237_013047</name>
</gene>
<dbReference type="Proteomes" id="UP001141806">
    <property type="component" value="Unassembled WGS sequence"/>
</dbReference>
<feature type="region of interest" description="Disordered" evidence="1">
    <location>
        <begin position="164"/>
        <end position="207"/>
    </location>
</feature>
<accession>A0A9Q0GZ39</accession>
<evidence type="ECO:0000313" key="3">
    <source>
        <dbReference type="Proteomes" id="UP001141806"/>
    </source>
</evidence>
<feature type="compositionally biased region" description="Basic and acidic residues" evidence="1">
    <location>
        <begin position="198"/>
        <end position="207"/>
    </location>
</feature>
<comment type="caution">
    <text evidence="2">The sequence shown here is derived from an EMBL/GenBank/DDBJ whole genome shotgun (WGS) entry which is preliminary data.</text>
</comment>
<reference evidence="2" key="1">
    <citation type="journal article" date="2023" name="Plant J.">
        <title>The genome of the king protea, Protea cynaroides.</title>
        <authorList>
            <person name="Chang J."/>
            <person name="Duong T.A."/>
            <person name="Schoeman C."/>
            <person name="Ma X."/>
            <person name="Roodt D."/>
            <person name="Barker N."/>
            <person name="Li Z."/>
            <person name="Van de Peer Y."/>
            <person name="Mizrachi E."/>
        </authorList>
    </citation>
    <scope>NUCLEOTIDE SEQUENCE</scope>
    <source>
        <tissue evidence="2">Young leaves</tissue>
    </source>
</reference>
<sequence>MNVDSISSCSLILSLLIRSSTPFPYNVSKCFRVFGAVCSLGWVWGSSNDLSSASLIGCRVGFRFSGVWSRHVTGLPPPFQSITSLQMAWREIRRKGIPSNLIKVLNSTNLGDGVQSVTDIVKSFPDFYVSIASRGTLNGIKLAGRQLNLTRCFHMRPMLLARRRNDEAYGPKAPKKEKFVKKEKRSQPPVEAPCVTSKTKEKSKIIA</sequence>
<evidence type="ECO:0000256" key="1">
    <source>
        <dbReference type="SAM" id="MobiDB-lite"/>
    </source>
</evidence>
<protein>
    <submittedName>
        <fullName evidence="2">Uncharacterized protein</fullName>
    </submittedName>
</protein>
<keyword evidence="3" id="KW-1185">Reference proteome</keyword>
<name>A0A9Q0GZ39_9MAGN</name>
<organism evidence="2 3">
    <name type="scientific">Protea cynaroides</name>
    <dbReference type="NCBI Taxonomy" id="273540"/>
    <lineage>
        <taxon>Eukaryota</taxon>
        <taxon>Viridiplantae</taxon>
        <taxon>Streptophyta</taxon>
        <taxon>Embryophyta</taxon>
        <taxon>Tracheophyta</taxon>
        <taxon>Spermatophyta</taxon>
        <taxon>Magnoliopsida</taxon>
        <taxon>Proteales</taxon>
        <taxon>Proteaceae</taxon>
        <taxon>Protea</taxon>
    </lineage>
</organism>
<dbReference type="EMBL" id="JAMYWD010000011">
    <property type="protein sequence ID" value="KAJ4956264.1"/>
    <property type="molecule type" value="Genomic_DNA"/>
</dbReference>
<dbReference type="AlphaFoldDB" id="A0A9Q0GZ39"/>
<feature type="compositionally biased region" description="Basic and acidic residues" evidence="1">
    <location>
        <begin position="164"/>
        <end position="177"/>
    </location>
</feature>
<evidence type="ECO:0000313" key="2">
    <source>
        <dbReference type="EMBL" id="KAJ4956264.1"/>
    </source>
</evidence>
<proteinExistence type="predicted"/>